<evidence type="ECO:0000313" key="3">
    <source>
        <dbReference type="Proteomes" id="UP000015102"/>
    </source>
</evidence>
<keyword evidence="3" id="KW-1185">Reference proteome</keyword>
<dbReference type="AlphaFoldDB" id="T1GDV8"/>
<dbReference type="EMBL" id="CAQQ02393989">
    <property type="status" value="NOT_ANNOTATED_CDS"/>
    <property type="molecule type" value="Genomic_DNA"/>
</dbReference>
<feature type="transmembrane region" description="Helical" evidence="1">
    <location>
        <begin position="36"/>
        <end position="58"/>
    </location>
</feature>
<dbReference type="HOGENOM" id="CLU_2796871_0_0_1"/>
<evidence type="ECO:0000256" key="1">
    <source>
        <dbReference type="SAM" id="Phobius"/>
    </source>
</evidence>
<keyword evidence="1" id="KW-0812">Transmembrane</keyword>
<evidence type="ECO:0000313" key="2">
    <source>
        <dbReference type="EnsemblMetazoa" id="MESCA001509-PA"/>
    </source>
</evidence>
<keyword evidence="1" id="KW-1133">Transmembrane helix</keyword>
<organism evidence="2 3">
    <name type="scientific">Megaselia scalaris</name>
    <name type="common">Humpbacked fly</name>
    <name type="synonym">Phora scalaris</name>
    <dbReference type="NCBI Taxonomy" id="36166"/>
    <lineage>
        <taxon>Eukaryota</taxon>
        <taxon>Metazoa</taxon>
        <taxon>Ecdysozoa</taxon>
        <taxon>Arthropoda</taxon>
        <taxon>Hexapoda</taxon>
        <taxon>Insecta</taxon>
        <taxon>Pterygota</taxon>
        <taxon>Neoptera</taxon>
        <taxon>Endopterygota</taxon>
        <taxon>Diptera</taxon>
        <taxon>Brachycera</taxon>
        <taxon>Muscomorpha</taxon>
        <taxon>Platypezoidea</taxon>
        <taxon>Phoridae</taxon>
        <taxon>Megaseliini</taxon>
        <taxon>Megaselia</taxon>
    </lineage>
</organism>
<dbReference type="Proteomes" id="UP000015102">
    <property type="component" value="Unassembled WGS sequence"/>
</dbReference>
<name>T1GDV8_MEGSC</name>
<keyword evidence="1" id="KW-0472">Membrane</keyword>
<protein>
    <submittedName>
        <fullName evidence="2">Uncharacterized protein</fullName>
    </submittedName>
</protein>
<dbReference type="EnsemblMetazoa" id="MESCA001509-RA">
    <property type="protein sequence ID" value="MESCA001509-PA"/>
    <property type="gene ID" value="MESCA001509"/>
</dbReference>
<reference evidence="2" key="2">
    <citation type="submission" date="2015-06" db="UniProtKB">
        <authorList>
            <consortium name="EnsemblMetazoa"/>
        </authorList>
    </citation>
    <scope>IDENTIFICATION</scope>
</reference>
<proteinExistence type="predicted"/>
<accession>T1GDV8</accession>
<reference evidence="3" key="1">
    <citation type="submission" date="2013-02" db="EMBL/GenBank/DDBJ databases">
        <authorList>
            <person name="Hughes D."/>
        </authorList>
    </citation>
    <scope>NUCLEOTIDE SEQUENCE</scope>
    <source>
        <strain>Durham</strain>
        <strain evidence="3">NC isolate 2 -- Noor lab</strain>
    </source>
</reference>
<sequence>MKRGYLFEKFFDYSFNPDKVIARSTLGRSNSTISPLSITITLSESIIVFNLWAIVNIVHSLNSVLMVF</sequence>